<feature type="region of interest" description="Disordered" evidence="1">
    <location>
        <begin position="32"/>
        <end position="87"/>
    </location>
</feature>
<evidence type="ECO:0000313" key="3">
    <source>
        <dbReference type="Proteomes" id="UP001153269"/>
    </source>
</evidence>
<dbReference type="Proteomes" id="UP001153269">
    <property type="component" value="Unassembled WGS sequence"/>
</dbReference>
<organism evidence="2 3">
    <name type="scientific">Pleuronectes platessa</name>
    <name type="common">European plaice</name>
    <dbReference type="NCBI Taxonomy" id="8262"/>
    <lineage>
        <taxon>Eukaryota</taxon>
        <taxon>Metazoa</taxon>
        <taxon>Chordata</taxon>
        <taxon>Craniata</taxon>
        <taxon>Vertebrata</taxon>
        <taxon>Euteleostomi</taxon>
        <taxon>Actinopterygii</taxon>
        <taxon>Neopterygii</taxon>
        <taxon>Teleostei</taxon>
        <taxon>Neoteleostei</taxon>
        <taxon>Acanthomorphata</taxon>
        <taxon>Carangaria</taxon>
        <taxon>Pleuronectiformes</taxon>
        <taxon>Pleuronectoidei</taxon>
        <taxon>Pleuronectidae</taxon>
        <taxon>Pleuronectes</taxon>
    </lineage>
</organism>
<sequence>MFIRGEGSCSELNWRWTCSLSKETPFVFLQPETPEQQGTQRRTGEGVVREREAAELSKPPFKSGRKGGATSKTQGDPTCFLWRELDPPPKDTRFMGFRF</sequence>
<gene>
    <name evidence="2" type="ORF">PLEPLA_LOCUS590</name>
</gene>
<protein>
    <submittedName>
        <fullName evidence="2">Uncharacterized protein</fullName>
    </submittedName>
</protein>
<dbReference type="EMBL" id="CADEAL010000025">
    <property type="protein sequence ID" value="CAB1412896.1"/>
    <property type="molecule type" value="Genomic_DNA"/>
</dbReference>
<evidence type="ECO:0000313" key="2">
    <source>
        <dbReference type="EMBL" id="CAB1412896.1"/>
    </source>
</evidence>
<proteinExistence type="predicted"/>
<keyword evidence="3" id="KW-1185">Reference proteome</keyword>
<dbReference type="AlphaFoldDB" id="A0A9N7THG9"/>
<evidence type="ECO:0000256" key="1">
    <source>
        <dbReference type="SAM" id="MobiDB-lite"/>
    </source>
</evidence>
<feature type="compositionally biased region" description="Basic and acidic residues" evidence="1">
    <location>
        <begin position="42"/>
        <end position="55"/>
    </location>
</feature>
<comment type="caution">
    <text evidence="2">The sequence shown here is derived from an EMBL/GenBank/DDBJ whole genome shotgun (WGS) entry which is preliminary data.</text>
</comment>
<name>A0A9N7THG9_PLEPL</name>
<accession>A0A9N7THG9</accession>
<reference evidence="2" key="1">
    <citation type="submission" date="2020-03" db="EMBL/GenBank/DDBJ databases">
        <authorList>
            <person name="Weist P."/>
        </authorList>
    </citation>
    <scope>NUCLEOTIDE SEQUENCE</scope>
</reference>